<comment type="caution">
    <text evidence="9">The sequence shown here is derived from an EMBL/GenBank/DDBJ whole genome shotgun (WGS) entry which is preliminary data.</text>
</comment>
<dbReference type="Gene3D" id="3.40.50.2300">
    <property type="match status" value="1"/>
</dbReference>
<dbReference type="OrthoDB" id="9808843at2"/>
<dbReference type="PANTHER" id="PTHR43214">
    <property type="entry name" value="TWO-COMPONENT RESPONSE REGULATOR"/>
    <property type="match status" value="1"/>
</dbReference>
<reference evidence="9 10" key="1">
    <citation type="submission" date="2017-10" db="EMBL/GenBank/DDBJ databases">
        <title>Sequencing the genomes of 1000 actinobacteria strains.</title>
        <authorList>
            <person name="Klenk H.-P."/>
        </authorList>
    </citation>
    <scope>NUCLEOTIDE SEQUENCE [LARGE SCALE GENOMIC DNA]</scope>
    <source>
        <strain evidence="9 10">DSM 21801</strain>
    </source>
</reference>
<dbReference type="PANTHER" id="PTHR43214:SF24">
    <property type="entry name" value="TRANSCRIPTIONAL REGULATORY PROTEIN NARL-RELATED"/>
    <property type="match status" value="1"/>
</dbReference>
<dbReference type="InterPro" id="IPR039420">
    <property type="entry name" value="WalR-like"/>
</dbReference>
<dbReference type="RefSeq" id="WP_098468223.1">
    <property type="nucleotide sequence ID" value="NZ_PDJD01000001.1"/>
</dbReference>
<dbReference type="CDD" id="cd06170">
    <property type="entry name" value="LuxR_C_like"/>
    <property type="match status" value="1"/>
</dbReference>
<dbReference type="CDD" id="cd17535">
    <property type="entry name" value="REC_NarL-like"/>
    <property type="match status" value="1"/>
</dbReference>
<evidence type="ECO:0000256" key="1">
    <source>
        <dbReference type="ARBA" id="ARBA00022553"/>
    </source>
</evidence>
<evidence type="ECO:0000259" key="7">
    <source>
        <dbReference type="PROSITE" id="PS50043"/>
    </source>
</evidence>
<feature type="compositionally biased region" description="Pro residues" evidence="6">
    <location>
        <begin position="170"/>
        <end position="184"/>
    </location>
</feature>
<dbReference type="InterPro" id="IPR011006">
    <property type="entry name" value="CheY-like_superfamily"/>
</dbReference>
<dbReference type="SUPFAM" id="SSF52172">
    <property type="entry name" value="CheY-like"/>
    <property type="match status" value="1"/>
</dbReference>
<dbReference type="PRINTS" id="PR00038">
    <property type="entry name" value="HTHLUXR"/>
</dbReference>
<gene>
    <name evidence="9" type="ORF">ATL40_0576</name>
</gene>
<dbReference type="SMART" id="SM00421">
    <property type="entry name" value="HTH_LUXR"/>
    <property type="match status" value="1"/>
</dbReference>
<dbReference type="GO" id="GO:0003677">
    <property type="term" value="F:DNA binding"/>
    <property type="evidence" value="ECO:0007669"/>
    <property type="project" value="UniProtKB-KW"/>
</dbReference>
<feature type="domain" description="Response regulatory" evidence="8">
    <location>
        <begin position="11"/>
        <end position="126"/>
    </location>
</feature>
<dbReference type="SUPFAM" id="SSF46894">
    <property type="entry name" value="C-terminal effector domain of the bipartite response regulators"/>
    <property type="match status" value="1"/>
</dbReference>
<dbReference type="InterPro" id="IPR058245">
    <property type="entry name" value="NreC/VraR/RcsB-like_REC"/>
</dbReference>
<keyword evidence="3" id="KW-0238">DNA-binding</keyword>
<keyword evidence="2" id="KW-0805">Transcription regulation</keyword>
<protein>
    <submittedName>
        <fullName evidence="9">LuxR family two component transcriptional regulator</fullName>
    </submittedName>
</protein>
<dbReference type="PROSITE" id="PS50110">
    <property type="entry name" value="RESPONSE_REGULATORY"/>
    <property type="match status" value="1"/>
</dbReference>
<dbReference type="InterPro" id="IPR000792">
    <property type="entry name" value="Tscrpt_reg_LuxR_C"/>
</dbReference>
<dbReference type="Pfam" id="PF00072">
    <property type="entry name" value="Response_reg"/>
    <property type="match status" value="1"/>
</dbReference>
<evidence type="ECO:0000256" key="3">
    <source>
        <dbReference type="ARBA" id="ARBA00023125"/>
    </source>
</evidence>
<dbReference type="PROSITE" id="PS00622">
    <property type="entry name" value="HTH_LUXR_1"/>
    <property type="match status" value="1"/>
</dbReference>
<dbReference type="EMBL" id="PDJD01000001">
    <property type="protein sequence ID" value="PFG19022.1"/>
    <property type="molecule type" value="Genomic_DNA"/>
</dbReference>
<evidence type="ECO:0000313" key="9">
    <source>
        <dbReference type="EMBL" id="PFG19022.1"/>
    </source>
</evidence>
<evidence type="ECO:0000256" key="2">
    <source>
        <dbReference type="ARBA" id="ARBA00023015"/>
    </source>
</evidence>
<dbReference type="PROSITE" id="PS50043">
    <property type="entry name" value="HTH_LUXR_2"/>
    <property type="match status" value="1"/>
</dbReference>
<dbReference type="Proteomes" id="UP000224915">
    <property type="component" value="Unassembled WGS sequence"/>
</dbReference>
<accession>A0A2A9CZB1</accession>
<evidence type="ECO:0000256" key="6">
    <source>
        <dbReference type="SAM" id="MobiDB-lite"/>
    </source>
</evidence>
<dbReference type="InterPro" id="IPR016032">
    <property type="entry name" value="Sig_transdc_resp-reg_C-effctor"/>
</dbReference>
<evidence type="ECO:0000313" key="10">
    <source>
        <dbReference type="Proteomes" id="UP000224915"/>
    </source>
</evidence>
<feature type="domain" description="HTH luxR-type" evidence="7">
    <location>
        <begin position="183"/>
        <end position="248"/>
    </location>
</feature>
<keyword evidence="4" id="KW-0804">Transcription</keyword>
<dbReference type="AlphaFoldDB" id="A0A2A9CZB1"/>
<proteinExistence type="predicted"/>
<keyword evidence="10" id="KW-1185">Reference proteome</keyword>
<evidence type="ECO:0000259" key="8">
    <source>
        <dbReference type="PROSITE" id="PS50110"/>
    </source>
</evidence>
<evidence type="ECO:0000256" key="5">
    <source>
        <dbReference type="PROSITE-ProRule" id="PRU00169"/>
    </source>
</evidence>
<dbReference type="InterPro" id="IPR001789">
    <property type="entry name" value="Sig_transdc_resp-reg_receiver"/>
</dbReference>
<dbReference type="GO" id="GO:0006355">
    <property type="term" value="P:regulation of DNA-templated transcription"/>
    <property type="evidence" value="ECO:0007669"/>
    <property type="project" value="InterPro"/>
</dbReference>
<dbReference type="SMART" id="SM00448">
    <property type="entry name" value="REC"/>
    <property type="match status" value="1"/>
</dbReference>
<feature type="region of interest" description="Disordered" evidence="6">
    <location>
        <begin position="156"/>
        <end position="184"/>
    </location>
</feature>
<evidence type="ECO:0000256" key="4">
    <source>
        <dbReference type="ARBA" id="ARBA00023163"/>
    </source>
</evidence>
<feature type="modified residue" description="4-aspartylphosphate" evidence="5">
    <location>
        <position position="62"/>
    </location>
</feature>
<dbReference type="Pfam" id="PF00196">
    <property type="entry name" value="GerE"/>
    <property type="match status" value="1"/>
</dbReference>
<keyword evidence="1 5" id="KW-0597">Phosphoprotein</keyword>
<sequence>MSTPGESAAIRTLLVDDHALIRQGIAVIVGANPDIAIIGEAESGERAIALAAELRPDVICMDVEMPGMGGIAATRQIVAAGHARVLILTTFEREDYLEEALIAGASGFLLKNSPPERLAEGIRAVAAGDSLLSPEVTMAVIQRAVAGGAPLPGLAPGADVTADPAAPRSTPAPGPDPTPEVPLPPEVEHLTERELEVLRLLAQGLSNDEIASTLFVGRATVKTHVSNVLMKLALRDRVQAVAYAYRHGLVPLD</sequence>
<dbReference type="GO" id="GO:0000160">
    <property type="term" value="P:phosphorelay signal transduction system"/>
    <property type="evidence" value="ECO:0007669"/>
    <property type="project" value="InterPro"/>
</dbReference>
<organism evidence="9 10">
    <name type="scientific">Serinibacter salmoneus</name>
    <dbReference type="NCBI Taxonomy" id="556530"/>
    <lineage>
        <taxon>Bacteria</taxon>
        <taxon>Bacillati</taxon>
        <taxon>Actinomycetota</taxon>
        <taxon>Actinomycetes</taxon>
        <taxon>Micrococcales</taxon>
        <taxon>Beutenbergiaceae</taxon>
        <taxon>Serinibacter</taxon>
    </lineage>
</organism>
<name>A0A2A9CZB1_9MICO</name>